<evidence type="ECO:0000313" key="1">
    <source>
        <dbReference type="EMBL" id="REE78634.1"/>
    </source>
</evidence>
<dbReference type="OrthoDB" id="2572390at2"/>
<comment type="caution">
    <text evidence="1">The sequence shown here is derived from an EMBL/GenBank/DDBJ whole genome shotgun (WGS) entry which is preliminary data.</text>
</comment>
<protein>
    <recommendedName>
        <fullName evidence="3">Sugar lactone lactonase YvrE</fullName>
    </recommendedName>
</protein>
<gene>
    <name evidence="1" type="ORF">A8990_12531</name>
</gene>
<sequence>MSFFMLPAITDFDRLTTKVLVSSSVQIDGHPGGLFLIDFEQRKLEQLYTGDCRGFVQLPGQILIASHQRGMLRMNRNYHIEQTHNSAAGRDAHGMAILSSDIVLVAETKHNSIGCYKIRTLERIGEIRFHLSNNDELHLNDLWIDRSSLYVSMFTPHGKWREIPNKEAGCIVKLNGPEINPYTTTLIEPNRHIIKDQLSQPHSILMYNGQMAYCDSMLHRVITDRSTLQLKTFTRGLAVQDGVWFVGQSGRKSRPEALKHVPDTQVSGIHLYDSRDGKYGFLPIPARQIYQLSIFKSFN</sequence>
<dbReference type="Proteomes" id="UP000256304">
    <property type="component" value="Unassembled WGS sequence"/>
</dbReference>
<accession>A0A3D9RRN9</accession>
<organism evidence="1 2">
    <name type="scientific">Paenibacillus taihuensis</name>
    <dbReference type="NCBI Taxonomy" id="1156355"/>
    <lineage>
        <taxon>Bacteria</taxon>
        <taxon>Bacillati</taxon>
        <taxon>Bacillota</taxon>
        <taxon>Bacilli</taxon>
        <taxon>Bacillales</taxon>
        <taxon>Paenibacillaceae</taxon>
        <taxon>Paenibacillus</taxon>
    </lineage>
</organism>
<evidence type="ECO:0008006" key="3">
    <source>
        <dbReference type="Google" id="ProtNLM"/>
    </source>
</evidence>
<reference evidence="1 2" key="1">
    <citation type="submission" date="2018-08" db="EMBL/GenBank/DDBJ databases">
        <title>Genomic Encyclopedia of Type Strains, Phase III (KMG-III): the genomes of soil and plant-associated and newly described type strains.</title>
        <authorList>
            <person name="Whitman W."/>
        </authorList>
    </citation>
    <scope>NUCLEOTIDE SEQUENCE [LARGE SCALE GENOMIC DNA]</scope>
    <source>
        <strain evidence="1 2">CGMCC 1.10966</strain>
    </source>
</reference>
<proteinExistence type="predicted"/>
<dbReference type="RefSeq" id="WP_116190725.1">
    <property type="nucleotide sequence ID" value="NZ_QTTN01000025.1"/>
</dbReference>
<name>A0A3D9RRN9_9BACL</name>
<dbReference type="EMBL" id="QTTN01000025">
    <property type="protein sequence ID" value="REE78634.1"/>
    <property type="molecule type" value="Genomic_DNA"/>
</dbReference>
<dbReference type="SUPFAM" id="SSF63829">
    <property type="entry name" value="Calcium-dependent phosphotriesterase"/>
    <property type="match status" value="1"/>
</dbReference>
<evidence type="ECO:0000313" key="2">
    <source>
        <dbReference type="Proteomes" id="UP000256304"/>
    </source>
</evidence>
<dbReference type="AlphaFoldDB" id="A0A3D9RRN9"/>
<keyword evidence="2" id="KW-1185">Reference proteome</keyword>